<keyword evidence="3" id="KW-1185">Reference proteome</keyword>
<evidence type="ECO:0000313" key="2">
    <source>
        <dbReference type="EMBL" id="EFH63299.1"/>
    </source>
</evidence>
<evidence type="ECO:0000313" key="3">
    <source>
        <dbReference type="Proteomes" id="UP000008694"/>
    </source>
</evidence>
<organism evidence="3">
    <name type="scientific">Arabidopsis lyrata subsp. lyrata</name>
    <name type="common">Lyre-leaved rock-cress</name>
    <dbReference type="NCBI Taxonomy" id="81972"/>
    <lineage>
        <taxon>Eukaryota</taxon>
        <taxon>Viridiplantae</taxon>
        <taxon>Streptophyta</taxon>
        <taxon>Embryophyta</taxon>
        <taxon>Tracheophyta</taxon>
        <taxon>Spermatophyta</taxon>
        <taxon>Magnoliopsida</taxon>
        <taxon>eudicotyledons</taxon>
        <taxon>Gunneridae</taxon>
        <taxon>Pentapetalae</taxon>
        <taxon>rosids</taxon>
        <taxon>malvids</taxon>
        <taxon>Brassicales</taxon>
        <taxon>Brassicaceae</taxon>
        <taxon>Camelineae</taxon>
        <taxon>Arabidopsis</taxon>
    </lineage>
</organism>
<dbReference type="AlphaFoldDB" id="D7KTQ4"/>
<dbReference type="HOGENOM" id="CLU_2999163_0_0_1"/>
<sequence length="57" mass="6819">MAEKEKEQKNKHSLVQNEGENKNADKWWRNSRKELNLTQLTCMKHVLEVDEVASQFF</sequence>
<gene>
    <name evidence="2" type="ORF">ARALYDRAFT_894293</name>
</gene>
<dbReference type="Gramene" id="scaffold_201367.1">
    <property type="protein sequence ID" value="scaffold_201367.1"/>
    <property type="gene ID" value="scaffold_201367.1"/>
</dbReference>
<accession>D7KTQ4</accession>
<feature type="compositionally biased region" description="Basic and acidic residues" evidence="1">
    <location>
        <begin position="1"/>
        <end position="10"/>
    </location>
</feature>
<feature type="region of interest" description="Disordered" evidence="1">
    <location>
        <begin position="1"/>
        <end position="25"/>
    </location>
</feature>
<reference evidence="3" key="1">
    <citation type="journal article" date="2011" name="Nat. Genet.">
        <title>The Arabidopsis lyrata genome sequence and the basis of rapid genome size change.</title>
        <authorList>
            <person name="Hu T.T."/>
            <person name="Pattyn P."/>
            <person name="Bakker E.G."/>
            <person name="Cao J."/>
            <person name="Cheng J.-F."/>
            <person name="Clark R.M."/>
            <person name="Fahlgren N."/>
            <person name="Fawcett J.A."/>
            <person name="Grimwood J."/>
            <person name="Gundlach H."/>
            <person name="Haberer G."/>
            <person name="Hollister J.D."/>
            <person name="Ossowski S."/>
            <person name="Ottilar R.P."/>
            <person name="Salamov A.A."/>
            <person name="Schneeberger K."/>
            <person name="Spannagl M."/>
            <person name="Wang X."/>
            <person name="Yang L."/>
            <person name="Nasrallah M.E."/>
            <person name="Bergelson J."/>
            <person name="Carrington J.C."/>
            <person name="Gaut B.S."/>
            <person name="Schmutz J."/>
            <person name="Mayer K.F.X."/>
            <person name="Van de Peer Y."/>
            <person name="Grigoriev I.V."/>
            <person name="Nordborg M."/>
            <person name="Weigel D."/>
            <person name="Guo Y.-L."/>
        </authorList>
    </citation>
    <scope>NUCLEOTIDE SEQUENCE [LARGE SCALE GENOMIC DNA]</scope>
    <source>
        <strain evidence="3">cv. MN47</strain>
    </source>
</reference>
<dbReference type="EMBL" id="GL348714">
    <property type="protein sequence ID" value="EFH63299.1"/>
    <property type="molecule type" value="Genomic_DNA"/>
</dbReference>
<dbReference type="Proteomes" id="UP000008694">
    <property type="component" value="Unassembled WGS sequence"/>
</dbReference>
<dbReference type="eggNOG" id="KOG0014">
    <property type="taxonomic scope" value="Eukaryota"/>
</dbReference>
<name>D7KTQ4_ARALL</name>
<proteinExistence type="predicted"/>
<evidence type="ECO:0000256" key="1">
    <source>
        <dbReference type="SAM" id="MobiDB-lite"/>
    </source>
</evidence>
<protein>
    <submittedName>
        <fullName evidence="2">Uncharacterized protein</fullName>
    </submittedName>
</protein>